<reference evidence="1 2" key="1">
    <citation type="submission" date="2017-11" db="EMBL/GenBank/DDBJ databases">
        <title>Infants hospitalized years apart are colonized by the same room-sourced microbial strains.</title>
        <authorList>
            <person name="Brooks B."/>
            <person name="Olm M.R."/>
            <person name="Firek B.A."/>
            <person name="Baker R."/>
            <person name="Thomas B.C."/>
            <person name="Morowitz M.J."/>
            <person name="Banfield J.F."/>
        </authorList>
    </citation>
    <scope>NUCLEOTIDE SEQUENCE [LARGE SCALE GENOMIC DNA]</scope>
    <source>
        <strain evidence="1">S2_009_000_R2_76</strain>
    </source>
</reference>
<protein>
    <submittedName>
        <fullName evidence="1">Twin-arginine translocation pathway signal</fullName>
    </submittedName>
</protein>
<comment type="caution">
    <text evidence="1">The sequence shown here is derived from an EMBL/GenBank/DDBJ whole genome shotgun (WGS) entry which is preliminary data.</text>
</comment>
<accession>A0A2W5HAT8</accession>
<organism evidence="1 2">
    <name type="scientific">Pseudopedobacter saltans</name>
    <dbReference type="NCBI Taxonomy" id="151895"/>
    <lineage>
        <taxon>Bacteria</taxon>
        <taxon>Pseudomonadati</taxon>
        <taxon>Bacteroidota</taxon>
        <taxon>Sphingobacteriia</taxon>
        <taxon>Sphingobacteriales</taxon>
        <taxon>Sphingobacteriaceae</taxon>
        <taxon>Pseudopedobacter</taxon>
    </lineage>
</organism>
<dbReference type="PANTHER" id="PTHR43737">
    <property type="entry name" value="BLL7424 PROTEIN"/>
    <property type="match status" value="1"/>
</dbReference>
<evidence type="ECO:0000313" key="2">
    <source>
        <dbReference type="Proteomes" id="UP000249645"/>
    </source>
</evidence>
<sequence length="399" mass="44699">MLIKRREFLQVGSMASAAMMLPKFMKALDKQNIPNLKNKVVIVLQFSGGNDGLNTVIPIKNDIYYKSRPVIGLKQDKANILTDEVALHPSLKDFKSLYDDGSLAILNSVGYPEPDRSHFRSMDIWQTGSQSNQLWQTGWLGRYLDEQCDNCQMPVQALEVDDVLSLALKGTNNKGLAVKSPAQLYANSNEKYYKDLLSAHAQDHDHHTAEYLYKTMNATVNSAAYLFNESKAGQTKGQYPKTQIGTNLKTISSLILADTQTRVYYLSIGSFDTHVNQQDQQARLFAQINDGVAAFVKDMKDNNRFDDVLLFTFSEFGRRVGQNASNGTDHGTANNMFLISGALKQKGLINPMADLTDLDNGDLKYKVDFKQVYATVLNKWLGADDRKILNGQFDYLGFV</sequence>
<proteinExistence type="predicted"/>
<gene>
    <name evidence="1" type="ORF">DI598_00430</name>
</gene>
<dbReference type="InterPro" id="IPR010869">
    <property type="entry name" value="DUF1501"/>
</dbReference>
<dbReference type="PANTHER" id="PTHR43737:SF1">
    <property type="entry name" value="DUF1501 DOMAIN-CONTAINING PROTEIN"/>
    <property type="match status" value="1"/>
</dbReference>
<dbReference type="EMBL" id="QFOI01000002">
    <property type="protein sequence ID" value="PZP52612.1"/>
    <property type="molecule type" value="Genomic_DNA"/>
</dbReference>
<dbReference type="Pfam" id="PF07394">
    <property type="entry name" value="DUF1501"/>
    <property type="match status" value="1"/>
</dbReference>
<dbReference type="AlphaFoldDB" id="A0A2W5HAT8"/>
<dbReference type="Proteomes" id="UP000249645">
    <property type="component" value="Unassembled WGS sequence"/>
</dbReference>
<evidence type="ECO:0000313" key="1">
    <source>
        <dbReference type="EMBL" id="PZP52612.1"/>
    </source>
</evidence>
<name>A0A2W5HAT8_9SPHI</name>